<evidence type="ECO:0000313" key="1">
    <source>
        <dbReference type="Proteomes" id="UP000095283"/>
    </source>
</evidence>
<dbReference type="Proteomes" id="UP000095283">
    <property type="component" value="Unplaced"/>
</dbReference>
<reference evidence="2" key="1">
    <citation type="submission" date="2016-11" db="UniProtKB">
        <authorList>
            <consortium name="WormBaseParasite"/>
        </authorList>
    </citation>
    <scope>IDENTIFICATION</scope>
</reference>
<organism evidence="1 2">
    <name type="scientific">Heterorhabditis bacteriophora</name>
    <name type="common">Entomopathogenic nematode worm</name>
    <dbReference type="NCBI Taxonomy" id="37862"/>
    <lineage>
        <taxon>Eukaryota</taxon>
        <taxon>Metazoa</taxon>
        <taxon>Ecdysozoa</taxon>
        <taxon>Nematoda</taxon>
        <taxon>Chromadorea</taxon>
        <taxon>Rhabditida</taxon>
        <taxon>Rhabditina</taxon>
        <taxon>Rhabditomorpha</taxon>
        <taxon>Strongyloidea</taxon>
        <taxon>Heterorhabditidae</taxon>
        <taxon>Heterorhabditis</taxon>
    </lineage>
</organism>
<accession>A0A1I7W9C2</accession>
<keyword evidence="1" id="KW-1185">Reference proteome</keyword>
<name>A0A1I7W9C2_HETBA</name>
<proteinExistence type="predicted"/>
<dbReference type="AlphaFoldDB" id="A0A1I7W9C2"/>
<dbReference type="WBParaSite" id="Hba_01252">
    <property type="protein sequence ID" value="Hba_01252"/>
    <property type="gene ID" value="Hba_01252"/>
</dbReference>
<protein>
    <submittedName>
        <fullName evidence="2">Coatomer subunit zeta</fullName>
    </submittedName>
</protein>
<evidence type="ECO:0000313" key="2">
    <source>
        <dbReference type="WBParaSite" id="Hba_01252"/>
    </source>
</evidence>
<sequence length="95" mass="10961">MQKLYFVVCENGKENLTKQYEHDESPKTAYSTLSNKEKTVLKHTNPFAPFLVKMMCPTVLADVSSDVLKLVVWMSMTDNALGRHELQRLMLCKYC</sequence>